<evidence type="ECO:0000259" key="2">
    <source>
        <dbReference type="PROSITE" id="PS50033"/>
    </source>
</evidence>
<proteinExistence type="predicted"/>
<evidence type="ECO:0000256" key="1">
    <source>
        <dbReference type="SAM" id="MobiDB-lite"/>
    </source>
</evidence>
<accession>A0AA85K1L8</accession>
<sequence length="475" mass="53633">MGDLIKFFKSKNLDRKFAKLGEGHRLNDGNISHNSTSNSKNKSEPAAMPGSSSKAAEAAMSRLTISRPPTAGNRTVSVNVFTQSGGNSRNQSVGVGHEQQTVQQVDAEKPAVIPRLLFWCPNLFGDTVMGSRDEVEQAIQNYLLSESNCNTNEAVVLMLIRGLERSKVPPSHSTTTSLSEIKENRKQNIIRILQNLIQTPENPLYRRLRASNRLIQDLLSIDGMEPFLKACKFTKQLLPVSRPDKSNADSAEQLNEEVVENEIFYVISEEDAKNQEYLEKLLNLFITADPILPELYRDTKVYRATGRALSCISREHLPDEFFLATKEDLRRAIDQQQQIIEESGMLLTKAMRERLKTQGLKLFRYTIIRVRLPDNLILQGTFYAVDKLLTVRQWISECFSEPCSFRLYTPPSVQLAARLKVPPTTQVELTDDDAGLSEMGLAPSSLINLIYEEDQQQRKTSTRLRADLSRSIETI</sequence>
<dbReference type="Gene3D" id="3.10.20.90">
    <property type="entry name" value="Phosphatidylinositol 3-kinase Catalytic Subunit, Chain A, domain 1"/>
    <property type="match status" value="1"/>
</dbReference>
<organism evidence="3 4">
    <name type="scientific">Trichobilharzia regenti</name>
    <name type="common">Nasal bird schistosome</name>
    <dbReference type="NCBI Taxonomy" id="157069"/>
    <lineage>
        <taxon>Eukaryota</taxon>
        <taxon>Metazoa</taxon>
        <taxon>Spiralia</taxon>
        <taxon>Lophotrochozoa</taxon>
        <taxon>Platyhelminthes</taxon>
        <taxon>Trematoda</taxon>
        <taxon>Digenea</taxon>
        <taxon>Strigeidida</taxon>
        <taxon>Schistosomatoidea</taxon>
        <taxon>Schistosomatidae</taxon>
        <taxon>Trichobilharzia</taxon>
    </lineage>
</organism>
<dbReference type="SUPFAM" id="SSF54236">
    <property type="entry name" value="Ubiquitin-like"/>
    <property type="match status" value="1"/>
</dbReference>
<dbReference type="InterPro" id="IPR001012">
    <property type="entry name" value="UBX_dom"/>
</dbReference>
<dbReference type="Gene3D" id="1.20.58.2190">
    <property type="match status" value="1"/>
</dbReference>
<dbReference type="InterPro" id="IPR036339">
    <property type="entry name" value="PUB-like_dom_sf"/>
</dbReference>
<keyword evidence="3" id="KW-1185">Reference proteome</keyword>
<reference evidence="4" key="2">
    <citation type="submission" date="2023-11" db="UniProtKB">
        <authorList>
            <consortium name="WormBaseParasite"/>
        </authorList>
    </citation>
    <scope>IDENTIFICATION</scope>
</reference>
<evidence type="ECO:0000313" key="3">
    <source>
        <dbReference type="Proteomes" id="UP000050795"/>
    </source>
</evidence>
<dbReference type="AlphaFoldDB" id="A0AA85K1L8"/>
<dbReference type="PANTHER" id="PTHR23153">
    <property type="entry name" value="UBX-RELATED"/>
    <property type="match status" value="1"/>
</dbReference>
<feature type="compositionally biased region" description="Low complexity" evidence="1">
    <location>
        <begin position="30"/>
        <end position="40"/>
    </location>
</feature>
<dbReference type="PANTHER" id="PTHR23153:SF38">
    <property type="entry name" value="UBX DOMAIN-CONTAINING PROTEIN 6"/>
    <property type="match status" value="1"/>
</dbReference>
<name>A0AA85K1L8_TRIRE</name>
<dbReference type="SUPFAM" id="SSF143503">
    <property type="entry name" value="PUG domain-like"/>
    <property type="match status" value="1"/>
</dbReference>
<protein>
    <recommendedName>
        <fullName evidence="2">UBX domain-containing protein</fullName>
    </recommendedName>
</protein>
<dbReference type="GO" id="GO:0005737">
    <property type="term" value="C:cytoplasm"/>
    <property type="evidence" value="ECO:0007669"/>
    <property type="project" value="TreeGrafter"/>
</dbReference>
<dbReference type="InterPro" id="IPR029071">
    <property type="entry name" value="Ubiquitin-like_domsf"/>
</dbReference>
<dbReference type="Proteomes" id="UP000050795">
    <property type="component" value="Unassembled WGS sequence"/>
</dbReference>
<dbReference type="WBParaSite" id="TREG1_49490.1">
    <property type="protein sequence ID" value="TREG1_49490.1"/>
    <property type="gene ID" value="TREG1_49490"/>
</dbReference>
<evidence type="ECO:0000313" key="4">
    <source>
        <dbReference type="WBParaSite" id="TREG1_49490.1"/>
    </source>
</evidence>
<feature type="domain" description="UBX" evidence="2">
    <location>
        <begin position="368"/>
        <end position="449"/>
    </location>
</feature>
<dbReference type="PROSITE" id="PS50033">
    <property type="entry name" value="UBX"/>
    <property type="match status" value="1"/>
</dbReference>
<reference evidence="3" key="1">
    <citation type="submission" date="2022-06" db="EMBL/GenBank/DDBJ databases">
        <authorList>
            <person name="Berger JAMES D."/>
            <person name="Berger JAMES D."/>
        </authorList>
    </citation>
    <scope>NUCLEOTIDE SEQUENCE [LARGE SCALE GENOMIC DNA]</scope>
</reference>
<feature type="region of interest" description="Disordered" evidence="1">
    <location>
        <begin position="23"/>
        <end position="60"/>
    </location>
</feature>